<reference evidence="2 3" key="1">
    <citation type="submission" date="2013-11" db="EMBL/GenBank/DDBJ databases">
        <title>The Genome Sequence of Phytophthora parasitica P1976.</title>
        <authorList>
            <consortium name="The Broad Institute Genomics Platform"/>
            <person name="Russ C."/>
            <person name="Tyler B."/>
            <person name="Panabieres F."/>
            <person name="Shan W."/>
            <person name="Tripathy S."/>
            <person name="Grunwald N."/>
            <person name="Machado M."/>
            <person name="Johnson C.S."/>
            <person name="Walker B."/>
            <person name="Young S."/>
            <person name="Zeng Q."/>
            <person name="Gargeya S."/>
            <person name="Fitzgerald M."/>
            <person name="Haas B."/>
            <person name="Abouelleil A."/>
            <person name="Allen A.W."/>
            <person name="Alvarado L."/>
            <person name="Arachchi H.M."/>
            <person name="Berlin A.M."/>
            <person name="Chapman S.B."/>
            <person name="Gainer-Dewar J."/>
            <person name="Goldberg J."/>
            <person name="Griggs A."/>
            <person name="Gujja S."/>
            <person name="Hansen M."/>
            <person name="Howarth C."/>
            <person name="Imamovic A."/>
            <person name="Ireland A."/>
            <person name="Larimer J."/>
            <person name="McCowan C."/>
            <person name="Murphy C."/>
            <person name="Pearson M."/>
            <person name="Poon T.W."/>
            <person name="Priest M."/>
            <person name="Roberts A."/>
            <person name="Saif S."/>
            <person name="Shea T."/>
            <person name="Sisk P."/>
            <person name="Sykes S."/>
            <person name="Wortman J."/>
            <person name="Nusbaum C."/>
            <person name="Birren B."/>
        </authorList>
    </citation>
    <scope>NUCLEOTIDE SEQUENCE [LARGE SCALE GENOMIC DNA]</scope>
    <source>
        <strain evidence="2 3">P1976</strain>
    </source>
</reference>
<feature type="compositionally biased region" description="Basic and acidic residues" evidence="1">
    <location>
        <begin position="112"/>
        <end position="131"/>
    </location>
</feature>
<dbReference type="EMBL" id="ANJA01001036">
    <property type="protein sequence ID" value="ETO80112.1"/>
    <property type="molecule type" value="Genomic_DNA"/>
</dbReference>
<name>A0A081AMK1_PHYNI</name>
<proteinExistence type="predicted"/>
<feature type="compositionally biased region" description="Polar residues" evidence="1">
    <location>
        <begin position="93"/>
        <end position="103"/>
    </location>
</feature>
<feature type="compositionally biased region" description="Basic residues" evidence="1">
    <location>
        <begin position="201"/>
        <end position="210"/>
    </location>
</feature>
<dbReference type="OrthoDB" id="99844at2759"/>
<protein>
    <submittedName>
        <fullName evidence="2">Uncharacterized protein</fullName>
    </submittedName>
</protein>
<evidence type="ECO:0000313" key="3">
    <source>
        <dbReference type="Proteomes" id="UP000028582"/>
    </source>
</evidence>
<feature type="compositionally biased region" description="Basic and acidic residues" evidence="1">
    <location>
        <begin position="155"/>
        <end position="167"/>
    </location>
</feature>
<accession>A0A081AMK1</accession>
<feature type="region of interest" description="Disordered" evidence="1">
    <location>
        <begin position="155"/>
        <end position="180"/>
    </location>
</feature>
<organism evidence="2 3">
    <name type="scientific">Phytophthora nicotianae P1976</name>
    <dbReference type="NCBI Taxonomy" id="1317066"/>
    <lineage>
        <taxon>Eukaryota</taxon>
        <taxon>Sar</taxon>
        <taxon>Stramenopiles</taxon>
        <taxon>Oomycota</taxon>
        <taxon>Peronosporomycetes</taxon>
        <taxon>Peronosporales</taxon>
        <taxon>Peronosporaceae</taxon>
        <taxon>Phytophthora</taxon>
    </lineage>
</organism>
<dbReference type="Proteomes" id="UP000028582">
    <property type="component" value="Unassembled WGS sequence"/>
</dbReference>
<gene>
    <name evidence="2" type="ORF">F444_05309</name>
</gene>
<evidence type="ECO:0000313" key="2">
    <source>
        <dbReference type="EMBL" id="ETO80112.1"/>
    </source>
</evidence>
<feature type="region of interest" description="Disordered" evidence="1">
    <location>
        <begin position="93"/>
        <end position="131"/>
    </location>
</feature>
<evidence type="ECO:0000256" key="1">
    <source>
        <dbReference type="SAM" id="MobiDB-lite"/>
    </source>
</evidence>
<dbReference type="EMBL" id="ANJA01001036">
    <property type="protein sequence ID" value="ETO80111.1"/>
    <property type="molecule type" value="Genomic_DNA"/>
</dbReference>
<comment type="caution">
    <text evidence="2">The sequence shown here is derived from an EMBL/GenBank/DDBJ whole genome shotgun (WGS) entry which is preliminary data.</text>
</comment>
<sequence length="615" mass="69284">MEAILAHFSAAELRVKCVTAVYVELQRAEKQLQPALDALKHAISVVQTSRKMYTDPLALVDESPDISKALELLVAACNEIGVLICELNRQVSSAGSEDMSPSATDDEEEMTAEPKKKKETETVERKKAAKETAEIHTNIPESITIIDLLSDEEKEQIKNEKNSKSETQETVELPMPPVHNDDATAIVEPVVEDEQNILSTRKSRKRKAQRNKAPPLSKRAQGVVVRLEKRAEMAPTGPVGTAVCTALDAAIDVERSSGNSCVEAFVAATAEAGRKLVEVHEEHPVQAERHLEDMRLLMSVAVDNLKGDLAAGEVKMSWKMLKILLQLHEIYPVKTKGLHRNCLQLQKFLVKEHVVPTDVVTEFKAKLDKLFVEVDEWIPLDGLTTRWFDKHMNLVNELIEGRFEGWNPRTEPLLGKTVSNLERICGFGVSDAWNDRYTSICLACSKMSRSTFFWTVDLSSESTTVLIRDNRLEPGFGDEDRVKKDFEYVMSYAQEVRRVSEPTEKKSAFEELVDRLRWIFNAVAMTKNQSLLPLARLKRLNECFCTLVRLCDNGDALNLEGCIHLERLLVVMRQVMYIRVDYASVSKRATDSLLSLFPHDKRTRFVYPDGSGHAP</sequence>
<feature type="region of interest" description="Disordered" evidence="1">
    <location>
        <begin position="193"/>
        <end position="220"/>
    </location>
</feature>
<dbReference type="AlphaFoldDB" id="A0A081AMK1"/>